<dbReference type="InterPro" id="IPR050148">
    <property type="entry name" value="Terpene_synthase-like"/>
</dbReference>
<dbReference type="FunFam" id="1.10.600.10:FF:000007">
    <property type="entry name" value="Isoprene synthase, chloroplastic"/>
    <property type="match status" value="1"/>
</dbReference>
<evidence type="ECO:0000259" key="7">
    <source>
        <dbReference type="Pfam" id="PF03936"/>
    </source>
</evidence>
<dbReference type="FunFam" id="1.50.10.130:FF:000001">
    <property type="entry name" value="Isoprene synthase, chloroplastic"/>
    <property type="match status" value="1"/>
</dbReference>
<keyword evidence="5" id="KW-0456">Lyase</keyword>
<feature type="domain" description="Terpene synthase metal-binding" evidence="7">
    <location>
        <begin position="257"/>
        <end position="495"/>
    </location>
</feature>
<evidence type="ECO:0000256" key="4">
    <source>
        <dbReference type="ARBA" id="ARBA00022842"/>
    </source>
</evidence>
<dbReference type="PANTHER" id="PTHR31225:SF93">
    <property type="entry name" value="ALPHA-HUMULENE_(-)-(E)-BETA-CARYOPHYLLENE SYNTHASE"/>
    <property type="match status" value="1"/>
</dbReference>
<name>A0A1W7HBX6_SCODU</name>
<feature type="domain" description="Terpene synthase N-terminal" evidence="6">
    <location>
        <begin position="26"/>
        <end position="200"/>
    </location>
</feature>
<dbReference type="CDD" id="cd00684">
    <property type="entry name" value="Terpene_cyclase_plant_C1"/>
    <property type="match status" value="1"/>
</dbReference>
<dbReference type="Gene3D" id="1.50.10.130">
    <property type="entry name" value="Terpene synthase, N-terminal domain"/>
    <property type="match status" value="1"/>
</dbReference>
<evidence type="ECO:0000313" key="8">
    <source>
        <dbReference type="EMBL" id="BAX34752.1"/>
    </source>
</evidence>
<dbReference type="GO" id="GO:0000287">
    <property type="term" value="F:magnesium ion binding"/>
    <property type="evidence" value="ECO:0007669"/>
    <property type="project" value="InterPro"/>
</dbReference>
<keyword evidence="4" id="KW-0460">Magnesium</keyword>
<dbReference type="InterPro" id="IPR005630">
    <property type="entry name" value="Terpene_synthase_metal-bd"/>
</dbReference>
<dbReference type="GO" id="GO:0016102">
    <property type="term" value="P:diterpenoid biosynthetic process"/>
    <property type="evidence" value="ECO:0007669"/>
    <property type="project" value="InterPro"/>
</dbReference>
<dbReference type="Pfam" id="PF01397">
    <property type="entry name" value="Terpene_synth"/>
    <property type="match status" value="1"/>
</dbReference>
<dbReference type="InterPro" id="IPR008930">
    <property type="entry name" value="Terpenoid_cyclase/PrenylTrfase"/>
</dbReference>
<dbReference type="Pfam" id="PF03936">
    <property type="entry name" value="Terpene_synth_C"/>
    <property type="match status" value="1"/>
</dbReference>
<evidence type="ECO:0000256" key="3">
    <source>
        <dbReference type="ARBA" id="ARBA00022723"/>
    </source>
</evidence>
<dbReference type="SFLD" id="SFLDS00005">
    <property type="entry name" value="Isoprenoid_Synthase_Type_I"/>
    <property type="match status" value="1"/>
</dbReference>
<protein>
    <submittedName>
        <fullName evidence="8">Putative vetispiradiene synthase</fullName>
    </submittedName>
</protein>
<dbReference type="InterPro" id="IPR034741">
    <property type="entry name" value="Terpene_cyclase-like_1_C"/>
</dbReference>
<evidence type="ECO:0000256" key="5">
    <source>
        <dbReference type="ARBA" id="ARBA00023239"/>
    </source>
</evidence>
<dbReference type="SUPFAM" id="SSF48239">
    <property type="entry name" value="Terpenoid cyclases/Protein prenyltransferases"/>
    <property type="match status" value="1"/>
</dbReference>
<dbReference type="SUPFAM" id="SSF48576">
    <property type="entry name" value="Terpenoid synthases"/>
    <property type="match status" value="1"/>
</dbReference>
<dbReference type="InterPro" id="IPR036965">
    <property type="entry name" value="Terpene_synth_N_sf"/>
</dbReference>
<dbReference type="InterPro" id="IPR008949">
    <property type="entry name" value="Isoprenoid_synthase_dom_sf"/>
</dbReference>
<dbReference type="GO" id="GO:0010333">
    <property type="term" value="F:terpene synthase activity"/>
    <property type="evidence" value="ECO:0007669"/>
    <property type="project" value="InterPro"/>
</dbReference>
<comment type="pathway">
    <text evidence="2">Secondary metabolite biosynthesis; terpenoid biosynthesis.</text>
</comment>
<dbReference type="PANTHER" id="PTHR31225">
    <property type="entry name" value="OS04G0344100 PROTEIN-RELATED"/>
    <property type="match status" value="1"/>
</dbReference>
<dbReference type="InterPro" id="IPR001906">
    <property type="entry name" value="Terpene_synth_N"/>
</dbReference>
<organism evidence="8">
    <name type="scientific">Scoparia dulcis</name>
    <name type="common">Sweet broom</name>
    <name type="synonym">Capraria dulcis</name>
    <dbReference type="NCBI Taxonomy" id="107240"/>
    <lineage>
        <taxon>Eukaryota</taxon>
        <taxon>Viridiplantae</taxon>
        <taxon>Streptophyta</taxon>
        <taxon>Embryophyta</taxon>
        <taxon>Tracheophyta</taxon>
        <taxon>Spermatophyta</taxon>
        <taxon>Magnoliopsida</taxon>
        <taxon>eudicotyledons</taxon>
        <taxon>Gunneridae</taxon>
        <taxon>Pentapetalae</taxon>
        <taxon>asterids</taxon>
        <taxon>lamiids</taxon>
        <taxon>Lamiales</taxon>
        <taxon>Plantaginaceae</taxon>
        <taxon>Gratioleae</taxon>
        <taxon>Scoparia</taxon>
    </lineage>
</organism>
<evidence type="ECO:0000259" key="6">
    <source>
        <dbReference type="Pfam" id="PF01397"/>
    </source>
</evidence>
<dbReference type="InterPro" id="IPR044814">
    <property type="entry name" value="Terpene_cyclase_plant_C1"/>
</dbReference>
<evidence type="ECO:0000256" key="2">
    <source>
        <dbReference type="ARBA" id="ARBA00004721"/>
    </source>
</evidence>
<dbReference type="Gene3D" id="1.10.600.10">
    <property type="entry name" value="Farnesyl Diphosphate Synthase"/>
    <property type="match status" value="1"/>
</dbReference>
<dbReference type="SFLD" id="SFLDG01019">
    <property type="entry name" value="Terpene_Cyclase_Like_1_C_Termi"/>
    <property type="match status" value="1"/>
</dbReference>
<keyword evidence="3" id="KW-0479">Metal-binding</keyword>
<dbReference type="AlphaFoldDB" id="A0A1W7HBX6"/>
<evidence type="ECO:0000256" key="1">
    <source>
        <dbReference type="ARBA" id="ARBA00001946"/>
    </source>
</evidence>
<accession>A0A1W7HBX6</accession>
<comment type="cofactor">
    <cofactor evidence="1">
        <name>Mg(2+)</name>
        <dbReference type="ChEBI" id="CHEBI:18420"/>
    </cofactor>
</comment>
<proteinExistence type="evidence at transcript level"/>
<sequence>MEPKTGVDSRNNGIVRPEANFSPSLWGDQFVTCVFNAEVAGKSSKEIEVMKAEVKRMLTSPGTKVLDTMNLIDTIERLGISYHFENEIEEKLEKLFNLNTKYEDNECHDLYTVALHFRIFRQHGYRISCDVFSKFRDGSGNFYEFLKDDPKGLLSLYEATQLRVHGECILEDALAFATASLKSIDPILESCFRKQVIHALVQPLHMGDSRIEARHFINIYEEDVLKNETLLKFAKLNYNLLQMLHKRELCEVSRWWKELDPASKFPYAKNRLVECFFWAMGTYYEPQYSRGRVMLTKSLALGSLIDDTYDAYGTLEELDIFATAIDRWEVGEIDRLPDYMKPLYRAILELYEQFEEELANEGRSYGVYYAREALKELVRSYNIEAKWFIKGEFPPFAEYLDNALITVTYHFDCVSALLGTTSATKEHFEWLSNKPKMLIASLTHARLLDDLATYEIEKERGQLVTGIECYMKEYRVTKPEVESRFRQMITSAWKDMNEEFFKPSPHPRFVLHRIINLARTMEAAFQGNHDGYTRPEKVMKPHILALFVEPIQI</sequence>
<dbReference type="EMBL" id="FX983127">
    <property type="protein sequence ID" value="BAX34752.1"/>
    <property type="molecule type" value="mRNA"/>
</dbReference>
<reference evidence="8" key="1">
    <citation type="journal article" date="2017" name="Sci. Rep.">
        <title>Elucidation of terpenoid metabolism in Scoparia dulcis by RNA-seq analysis.</title>
        <authorList>
            <person name="Yamamura Y."/>
            <person name="Kurosaki F."/>
            <person name="Lee J.B."/>
        </authorList>
    </citation>
    <scope>NUCLEOTIDE SEQUENCE</scope>
    <source>
        <tissue evidence="8">Mixture of leaf and root</tissue>
    </source>
</reference>